<organism evidence="4 5">
    <name type="scientific">Rousettus aegyptiacus</name>
    <name type="common">Egyptian fruit bat</name>
    <name type="synonym">Pteropus aegyptiacus</name>
    <dbReference type="NCBI Taxonomy" id="9407"/>
    <lineage>
        <taxon>Eukaryota</taxon>
        <taxon>Metazoa</taxon>
        <taxon>Chordata</taxon>
        <taxon>Craniata</taxon>
        <taxon>Vertebrata</taxon>
        <taxon>Euteleostomi</taxon>
        <taxon>Mammalia</taxon>
        <taxon>Eutheria</taxon>
        <taxon>Laurasiatheria</taxon>
        <taxon>Chiroptera</taxon>
        <taxon>Yinpterochiroptera</taxon>
        <taxon>Pteropodoidea</taxon>
        <taxon>Pteropodidae</taxon>
        <taxon>Rousettinae</taxon>
        <taxon>Rousettus</taxon>
    </lineage>
</organism>
<evidence type="ECO:0000313" key="5">
    <source>
        <dbReference type="Proteomes" id="UP000593571"/>
    </source>
</evidence>
<dbReference type="Pfam" id="PF02994">
    <property type="entry name" value="Transposase_22"/>
    <property type="match status" value="1"/>
</dbReference>
<dbReference type="InterPro" id="IPR043636">
    <property type="entry name" value="L1_RRM_dom"/>
</dbReference>
<dbReference type="FunFam" id="3.30.70.1820:FF:000002">
    <property type="entry name" value="LINE-1 retrotransposable element ORF1 protein"/>
    <property type="match status" value="1"/>
</dbReference>
<reference evidence="4 5" key="1">
    <citation type="journal article" date="2020" name="Nature">
        <title>Six reference-quality genomes reveal evolution of bat adaptations.</title>
        <authorList>
            <person name="Jebb D."/>
            <person name="Huang Z."/>
            <person name="Pippel M."/>
            <person name="Hughes G.M."/>
            <person name="Lavrichenko K."/>
            <person name="Devanna P."/>
            <person name="Winkler S."/>
            <person name="Jermiin L.S."/>
            <person name="Skirmuntt E.C."/>
            <person name="Katzourakis A."/>
            <person name="Burkitt-Gray L."/>
            <person name="Ray D.A."/>
            <person name="Sullivan K.A.M."/>
            <person name="Roscito J.G."/>
            <person name="Kirilenko B.M."/>
            <person name="Davalos L.M."/>
            <person name="Corthals A.P."/>
            <person name="Power M.L."/>
            <person name="Jones G."/>
            <person name="Ransome R.D."/>
            <person name="Dechmann D.K.N."/>
            <person name="Locatelli A.G."/>
            <person name="Puechmaille S.J."/>
            <person name="Fedrigo O."/>
            <person name="Jarvis E.D."/>
            <person name="Hiller M."/>
            <person name="Vernes S.C."/>
            <person name="Myers E.W."/>
            <person name="Teeling E.C."/>
        </authorList>
    </citation>
    <scope>NUCLEOTIDE SEQUENCE [LARGE SCALE GENOMIC DNA]</scope>
    <source>
        <strain evidence="4">MRouAeg1</strain>
        <tissue evidence="4">Muscle</tissue>
    </source>
</reference>
<feature type="domain" description="L1 transposable element RRM" evidence="3">
    <location>
        <begin position="83"/>
        <end position="171"/>
    </location>
</feature>
<accession>A0A7J8BFI5</accession>
<sequence length="177" mass="20557">MKNMKMEMKNIKENQSEMKNILSEMKRILKGINRVDKEEVQTIDIEDGEAKDNQSEQQEKRSQDDNTNLRSLWDTSHCKIICVIGVPEGKQEIEELFEEITMENFPNLLKEIDIQAQKAQRVPKKKNPNRPTPTHIIIKMPTIKYKDGLLKAARQKQLVNYKAASIRLADDCSKESM</sequence>
<name>A0A7J8BFI5_ROUAE</name>
<dbReference type="Proteomes" id="UP000593571">
    <property type="component" value="Unassembled WGS sequence"/>
</dbReference>
<evidence type="ECO:0000256" key="1">
    <source>
        <dbReference type="ARBA" id="ARBA00061640"/>
    </source>
</evidence>
<dbReference type="PANTHER" id="PTHR11505">
    <property type="entry name" value="L1 TRANSPOSABLE ELEMENT-RELATED"/>
    <property type="match status" value="1"/>
</dbReference>
<feature type="compositionally biased region" description="Basic and acidic residues" evidence="2">
    <location>
        <begin position="48"/>
        <end position="64"/>
    </location>
</feature>
<dbReference type="Gene3D" id="3.30.70.1820">
    <property type="entry name" value="L1 transposable element, RRM domain"/>
    <property type="match status" value="1"/>
</dbReference>
<dbReference type="InterPro" id="IPR004244">
    <property type="entry name" value="Transposase_22"/>
</dbReference>
<keyword evidence="5" id="KW-1185">Reference proteome</keyword>
<evidence type="ECO:0000256" key="2">
    <source>
        <dbReference type="SAM" id="MobiDB-lite"/>
    </source>
</evidence>
<protein>
    <recommendedName>
        <fullName evidence="3">L1 transposable element RRM domain-containing protein</fullName>
    </recommendedName>
</protein>
<proteinExistence type="inferred from homology"/>
<dbReference type="EMBL" id="JACASE010000017">
    <property type="protein sequence ID" value="KAF6397249.1"/>
    <property type="molecule type" value="Genomic_DNA"/>
</dbReference>
<gene>
    <name evidence="4" type="ORF">HJG63_009887</name>
</gene>
<evidence type="ECO:0000313" key="4">
    <source>
        <dbReference type="EMBL" id="KAF6397249.1"/>
    </source>
</evidence>
<comment type="similarity">
    <text evidence="1">Belongs to the transposase 22 family.</text>
</comment>
<feature type="region of interest" description="Disordered" evidence="2">
    <location>
        <begin position="39"/>
        <end position="69"/>
    </location>
</feature>
<evidence type="ECO:0000259" key="3">
    <source>
        <dbReference type="Pfam" id="PF02994"/>
    </source>
</evidence>
<dbReference type="AlphaFoldDB" id="A0A7J8BFI5"/>
<comment type="caution">
    <text evidence="4">The sequence shown here is derived from an EMBL/GenBank/DDBJ whole genome shotgun (WGS) entry which is preliminary data.</text>
</comment>